<dbReference type="InterPro" id="IPR003006">
    <property type="entry name" value="Ig/MHC_CS"/>
</dbReference>
<reference evidence="10" key="1">
    <citation type="journal article" date="2019" name="bioRxiv">
        <title>Long live the king: chromosome-level assembly of the lion (Panthera leo) using linked-read, Hi-C, and long read data.</title>
        <authorList>
            <person name="Armstrong E.E."/>
            <person name="Taylor R.W."/>
            <person name="Miller D.E."/>
            <person name="Kaelin C."/>
            <person name="Barsh G."/>
            <person name="Hadly E.A."/>
            <person name="Petrov D."/>
        </authorList>
    </citation>
    <scope>NUCLEOTIDE SEQUENCE [LARGE SCALE GENOMIC DNA]</scope>
</reference>
<dbReference type="SUPFAM" id="SSF48726">
    <property type="entry name" value="Immunoglobulin"/>
    <property type="match status" value="1"/>
</dbReference>
<keyword evidence="7" id="KW-0325">Glycoprotein</keyword>
<dbReference type="Pfam" id="PF07654">
    <property type="entry name" value="C1-set"/>
    <property type="match status" value="1"/>
</dbReference>
<dbReference type="InterPro" id="IPR011162">
    <property type="entry name" value="MHC_I/II-like_Ag-recog"/>
</dbReference>
<dbReference type="GeneTree" id="ENSGT00940000162390"/>
<dbReference type="PROSITE" id="PS00290">
    <property type="entry name" value="IG_MHC"/>
    <property type="match status" value="1"/>
</dbReference>
<dbReference type="InterPro" id="IPR013783">
    <property type="entry name" value="Ig-like_fold"/>
</dbReference>
<accession>A0A8C8X0A6</accession>
<dbReference type="PANTHER" id="PTHR19944:SF46">
    <property type="entry name" value="HLA CLASS II HISTOCOMPATIBILITY ANTIGEN, DP BETA 1 CHAIN"/>
    <property type="match status" value="1"/>
</dbReference>
<evidence type="ECO:0000313" key="11">
    <source>
        <dbReference type="Proteomes" id="UP000694399"/>
    </source>
</evidence>
<evidence type="ECO:0000256" key="1">
    <source>
        <dbReference type="ARBA" id="ARBA00004479"/>
    </source>
</evidence>
<proteinExistence type="predicted"/>
<dbReference type="PROSITE" id="PS50835">
    <property type="entry name" value="IG_LIKE"/>
    <property type="match status" value="1"/>
</dbReference>
<dbReference type="InterPro" id="IPR000353">
    <property type="entry name" value="MHC_II_b_N"/>
</dbReference>
<keyword evidence="3" id="KW-0391">Immunity</keyword>
<name>A0A8C8X0A6_PANLE</name>
<dbReference type="Ensembl" id="ENSPLOT00000011528.1">
    <property type="protein sequence ID" value="ENSPLOP00000010418.1"/>
    <property type="gene ID" value="ENSPLOG00000007166.1"/>
</dbReference>
<dbReference type="InterPro" id="IPR036179">
    <property type="entry name" value="Ig-like_dom_sf"/>
</dbReference>
<keyword evidence="11" id="KW-1185">Reference proteome</keyword>
<evidence type="ECO:0000256" key="4">
    <source>
        <dbReference type="ARBA" id="ARBA00022989"/>
    </source>
</evidence>
<dbReference type="FunFam" id="2.60.40.10:FF:000116">
    <property type="entry name" value="HLA class II histocompatibility antigen, DRB1-1 beta chain"/>
    <property type="match status" value="1"/>
</dbReference>
<keyword evidence="6" id="KW-0472">Membrane</keyword>
<keyword evidence="4" id="KW-1133">Transmembrane helix</keyword>
<protein>
    <recommendedName>
        <fullName evidence="9">Ig-like domain-containing protein</fullName>
    </recommendedName>
</protein>
<sequence length="313" mass="35863">FAQEMLPHPPIRYHTQLSILILTSQSTPHRTLSLPELYLYQRRSVCYELNGTHRFLEQYVYNRELFIQFDSDSAAGVFVAESELGRETAKNWNIQKEFLELRRSAVDTVCKHNFELDEGFTLQRRVQSNVNVSPSKKGHLQHHNMLVCHVSDFYPGHIQVRWFLNGQEETAGVLSTNLIHNGDWTFQMLVMLEMTPQQGDVYTCQVEHPSLDGPVTVEWSELLPELQALRASHSVLCHSLYIGVTPPHIVPHQPNRHLCWSSKDLAIRAHMYPALGRSKGSLLVKAKTQKGNCIHDWPSHMGTASLFRLHSVP</sequence>
<dbReference type="InterPro" id="IPR003597">
    <property type="entry name" value="Ig_C1-set"/>
</dbReference>
<dbReference type="SMART" id="SM00407">
    <property type="entry name" value="IGc1"/>
    <property type="match status" value="1"/>
</dbReference>
<dbReference type="GO" id="GO:0002504">
    <property type="term" value="P:antigen processing and presentation of peptide or polysaccharide antigen via MHC class II"/>
    <property type="evidence" value="ECO:0007669"/>
    <property type="project" value="UniProtKB-KW"/>
</dbReference>
<keyword evidence="8" id="KW-0491">MHC II</keyword>
<evidence type="ECO:0000256" key="8">
    <source>
        <dbReference type="ARBA" id="ARBA00023182"/>
    </source>
</evidence>
<feature type="domain" description="Ig-like" evidence="9">
    <location>
        <begin position="146"/>
        <end position="216"/>
    </location>
</feature>
<evidence type="ECO:0000256" key="5">
    <source>
        <dbReference type="ARBA" id="ARBA00023130"/>
    </source>
</evidence>
<dbReference type="Gene3D" id="2.60.40.10">
    <property type="entry name" value="Immunoglobulins"/>
    <property type="match status" value="1"/>
</dbReference>
<dbReference type="CDD" id="cd21003">
    <property type="entry name" value="IgC1_MHC_II_beta_HLA-DP"/>
    <property type="match status" value="1"/>
</dbReference>
<dbReference type="GO" id="GO:0042613">
    <property type="term" value="C:MHC class II protein complex"/>
    <property type="evidence" value="ECO:0007669"/>
    <property type="project" value="UniProtKB-KW"/>
</dbReference>
<organism evidence="10 11">
    <name type="scientific">Panthera leo</name>
    <name type="common">Lion</name>
    <dbReference type="NCBI Taxonomy" id="9689"/>
    <lineage>
        <taxon>Eukaryota</taxon>
        <taxon>Metazoa</taxon>
        <taxon>Chordata</taxon>
        <taxon>Craniata</taxon>
        <taxon>Vertebrata</taxon>
        <taxon>Euteleostomi</taxon>
        <taxon>Mammalia</taxon>
        <taxon>Eutheria</taxon>
        <taxon>Laurasiatheria</taxon>
        <taxon>Carnivora</taxon>
        <taxon>Feliformia</taxon>
        <taxon>Felidae</taxon>
        <taxon>Pantherinae</taxon>
        <taxon>Panthera</taxon>
    </lineage>
</organism>
<reference evidence="10" key="2">
    <citation type="submission" date="2025-08" db="UniProtKB">
        <authorList>
            <consortium name="Ensembl"/>
        </authorList>
    </citation>
    <scope>IDENTIFICATION</scope>
</reference>
<evidence type="ECO:0000256" key="7">
    <source>
        <dbReference type="ARBA" id="ARBA00023180"/>
    </source>
</evidence>
<evidence type="ECO:0000256" key="6">
    <source>
        <dbReference type="ARBA" id="ARBA00023136"/>
    </source>
</evidence>
<evidence type="ECO:0000313" key="10">
    <source>
        <dbReference type="Ensembl" id="ENSPLOP00000010418.1"/>
    </source>
</evidence>
<reference evidence="10" key="3">
    <citation type="submission" date="2025-09" db="UniProtKB">
        <authorList>
            <consortium name="Ensembl"/>
        </authorList>
    </citation>
    <scope>IDENTIFICATION</scope>
</reference>
<dbReference type="InterPro" id="IPR007110">
    <property type="entry name" value="Ig-like_dom"/>
</dbReference>
<keyword evidence="2" id="KW-0812">Transmembrane</keyword>
<evidence type="ECO:0000256" key="2">
    <source>
        <dbReference type="ARBA" id="ARBA00022692"/>
    </source>
</evidence>
<dbReference type="InterPro" id="IPR014745">
    <property type="entry name" value="MHC_II_a/b_N"/>
</dbReference>
<evidence type="ECO:0000259" key="9">
    <source>
        <dbReference type="PROSITE" id="PS50835"/>
    </source>
</evidence>
<evidence type="ECO:0000256" key="3">
    <source>
        <dbReference type="ARBA" id="ARBA00022859"/>
    </source>
</evidence>
<dbReference type="InterPro" id="IPR050160">
    <property type="entry name" value="MHC/Immunoglobulin"/>
</dbReference>
<dbReference type="PANTHER" id="PTHR19944">
    <property type="entry name" value="MHC CLASS II-RELATED"/>
    <property type="match status" value="1"/>
</dbReference>
<dbReference type="GO" id="GO:0002250">
    <property type="term" value="P:adaptive immune response"/>
    <property type="evidence" value="ECO:0007669"/>
    <property type="project" value="UniProtKB-KW"/>
</dbReference>
<dbReference type="AlphaFoldDB" id="A0A8C8X0A6"/>
<dbReference type="SUPFAM" id="SSF54452">
    <property type="entry name" value="MHC antigen-recognition domain"/>
    <property type="match status" value="1"/>
</dbReference>
<keyword evidence="5" id="KW-1064">Adaptive immunity</keyword>
<dbReference type="Proteomes" id="UP000694399">
    <property type="component" value="Chromosome B3"/>
</dbReference>
<dbReference type="Gene3D" id="3.10.320.10">
    <property type="entry name" value="Class II Histocompatibility Antigen, M Beta Chain, Chain B, domain 1"/>
    <property type="match status" value="1"/>
</dbReference>
<comment type="subcellular location">
    <subcellularLocation>
        <location evidence="1">Membrane</location>
        <topology evidence="1">Single-pass type I membrane protein</topology>
    </subcellularLocation>
</comment>
<dbReference type="SMART" id="SM00921">
    <property type="entry name" value="MHC_II_beta"/>
    <property type="match status" value="1"/>
</dbReference>
<dbReference type="Pfam" id="PF00969">
    <property type="entry name" value="MHC_II_beta"/>
    <property type="match status" value="1"/>
</dbReference>